<feature type="coiled-coil region" evidence="1">
    <location>
        <begin position="13"/>
        <end position="40"/>
    </location>
</feature>
<protein>
    <submittedName>
        <fullName evidence="2">Phasin family protein</fullName>
    </submittedName>
</protein>
<evidence type="ECO:0000256" key="1">
    <source>
        <dbReference type="SAM" id="Coils"/>
    </source>
</evidence>
<proteinExistence type="predicted"/>
<organism evidence="2 3">
    <name type="scientific">Geomesophilobacter sediminis</name>
    <dbReference type="NCBI Taxonomy" id="2798584"/>
    <lineage>
        <taxon>Bacteria</taxon>
        <taxon>Pseudomonadati</taxon>
        <taxon>Thermodesulfobacteriota</taxon>
        <taxon>Desulfuromonadia</taxon>
        <taxon>Geobacterales</taxon>
        <taxon>Geobacteraceae</taxon>
        <taxon>Geomesophilobacter</taxon>
    </lineage>
</organism>
<name>A0A8J7JMJ1_9BACT</name>
<accession>A0A8J7JMJ1</accession>
<comment type="caution">
    <text evidence="2">The sequence shown here is derived from an EMBL/GenBank/DDBJ whole genome shotgun (WGS) entry which is preliminary data.</text>
</comment>
<dbReference type="RefSeq" id="WP_199384777.1">
    <property type="nucleotide sequence ID" value="NZ_JAEMHM010000011.1"/>
</dbReference>
<dbReference type="EMBL" id="JAEMHM010000011">
    <property type="protein sequence ID" value="MBJ6725885.1"/>
    <property type="molecule type" value="Genomic_DNA"/>
</dbReference>
<keyword evidence="3" id="KW-1185">Reference proteome</keyword>
<dbReference type="AlphaFoldDB" id="A0A8J7JMJ1"/>
<evidence type="ECO:0000313" key="3">
    <source>
        <dbReference type="Proteomes" id="UP000636888"/>
    </source>
</evidence>
<reference evidence="2" key="1">
    <citation type="submission" date="2020-12" db="EMBL/GenBank/DDBJ databases">
        <title>Geomonas sp. Red875, isolated from river sediment.</title>
        <authorList>
            <person name="Xu Z."/>
            <person name="Zhang Z."/>
            <person name="Masuda Y."/>
            <person name="Itoh H."/>
            <person name="Senoo K."/>
        </authorList>
    </citation>
    <scope>NUCLEOTIDE SEQUENCE</scope>
    <source>
        <strain evidence="2">Red875</strain>
    </source>
</reference>
<sequence length="107" mass="12270">MIEILEKAVLTALGAASLTQKKAEEMVEELKARYKMSEEEGRAFMERIQEMARAGKERSTDFAETEVKRVLDRIGVITREEFDLLKRRVDGLEARQRPVDDEPGPEC</sequence>
<gene>
    <name evidence="2" type="ORF">JFN93_14305</name>
</gene>
<keyword evidence="1" id="KW-0175">Coiled coil</keyword>
<evidence type="ECO:0000313" key="2">
    <source>
        <dbReference type="EMBL" id="MBJ6725885.1"/>
    </source>
</evidence>
<dbReference type="Proteomes" id="UP000636888">
    <property type="component" value="Unassembled WGS sequence"/>
</dbReference>